<feature type="transmembrane region" description="Helical" evidence="8">
    <location>
        <begin position="169"/>
        <end position="189"/>
    </location>
</feature>
<feature type="domain" description="Major facilitator superfamily (MFS) profile" evidence="9">
    <location>
        <begin position="10"/>
        <end position="471"/>
    </location>
</feature>
<feature type="transmembrane region" description="Helical" evidence="8">
    <location>
        <begin position="238"/>
        <end position="259"/>
    </location>
</feature>
<feature type="transmembrane region" description="Helical" evidence="8">
    <location>
        <begin position="210"/>
        <end position="232"/>
    </location>
</feature>
<accession>A0A1E7QKX5</accession>
<dbReference type="EMBL" id="MJMG01000001">
    <property type="protein sequence ID" value="OEY87131.1"/>
    <property type="molecule type" value="Genomic_DNA"/>
</dbReference>
<dbReference type="NCBIfam" id="TIGR00924">
    <property type="entry name" value="yjdL_sub1_fam"/>
    <property type="match status" value="1"/>
</dbReference>
<reference evidence="10 11" key="1">
    <citation type="submission" date="2016-09" db="EMBL/GenBank/DDBJ databases">
        <title>Genomic evidence for plant-parasitic nematodes as the earliest Wolbachia hosts.</title>
        <authorList>
            <person name="Brown A.M."/>
            <person name="Wasala S.K."/>
            <person name="Howe D.K."/>
            <person name="Peetz A.B."/>
            <person name="Zasada I.A."/>
            <person name="Denver D.R."/>
        </authorList>
    </citation>
    <scope>NUCLEOTIDE SEQUENCE [LARGE SCALE GENOMIC DNA]</scope>
    <source>
        <strain evidence="11">wPpe</strain>
    </source>
</reference>
<dbReference type="GO" id="GO:1904680">
    <property type="term" value="F:peptide transmembrane transporter activity"/>
    <property type="evidence" value="ECO:0007669"/>
    <property type="project" value="InterPro"/>
</dbReference>
<feature type="transmembrane region" description="Helical" evidence="8">
    <location>
        <begin position="305"/>
        <end position="330"/>
    </location>
</feature>
<sequence>MDKIVKFPKFLVLLLFVEVWERFSYYGMRALLVLFLTSSLGYSDPKAYAIYSLFAAICYMGPVVGGLIADKLTGFRNMVVLGGTTIVIGHLCMVLVELDHELIYLGLGLIAIGNGMFKGNITNLLGSCYKKSEDQERSRGFTLFYVSVNVGSSVAAILCAYVAHLYGWHYGFSIAGCGMVLGLIIFIKFQYLLGDSGISPRPDLMSKKILGINVPAILLVSNLFSASIVAKMLKSSEFFANVTAFFGFLVLGVFIYVILKLPRLQRKGLFALLVMILFQMCFFALEMQLGSLINLFAQRNVVNKVFGIIIPSAVSQSINPIFIIIFGTLLGTYSKFSKDHSTIKFGLGILTMPICFFILYIGCLNANMEGKVSYIYLITSIALMGLGELFIAPLVQEQATILAPKHIRGLVMGIIMLSLAFSNLGGIIISKFMSVSKDAESLEIYREGFLKIAIFNLALFVFFLPCYTFINRIIKKRNQSEDL</sequence>
<dbReference type="OrthoDB" id="9794076at2"/>
<evidence type="ECO:0000256" key="8">
    <source>
        <dbReference type="SAM" id="Phobius"/>
    </source>
</evidence>
<feature type="transmembrane region" description="Helical" evidence="8">
    <location>
        <begin position="374"/>
        <end position="395"/>
    </location>
</feature>
<dbReference type="Proteomes" id="UP000175679">
    <property type="component" value="Unassembled WGS sequence"/>
</dbReference>
<keyword evidence="5" id="KW-0653">Protein transport</keyword>
<dbReference type="InterPro" id="IPR036259">
    <property type="entry name" value="MFS_trans_sf"/>
</dbReference>
<name>A0A1E7QKX5_WOLPI</name>
<dbReference type="RefSeq" id="WP_070064855.1">
    <property type="nucleotide sequence ID" value="NZ_MJMG01000001.1"/>
</dbReference>
<keyword evidence="11" id="KW-1185">Reference proteome</keyword>
<dbReference type="SUPFAM" id="SSF103473">
    <property type="entry name" value="MFS general substrate transporter"/>
    <property type="match status" value="1"/>
</dbReference>
<protein>
    <submittedName>
        <fullName evidence="10">MFS transporter</fullName>
    </submittedName>
</protein>
<evidence type="ECO:0000256" key="7">
    <source>
        <dbReference type="ARBA" id="ARBA00023136"/>
    </source>
</evidence>
<comment type="subcellular location">
    <subcellularLocation>
        <location evidence="1">Cell membrane</location>
        <topology evidence="1">Multi-pass membrane protein</topology>
    </subcellularLocation>
</comment>
<dbReference type="InterPro" id="IPR000109">
    <property type="entry name" value="POT_fam"/>
</dbReference>
<evidence type="ECO:0000256" key="4">
    <source>
        <dbReference type="ARBA" id="ARBA00022692"/>
    </source>
</evidence>
<feature type="transmembrane region" description="Helical" evidence="8">
    <location>
        <begin position="268"/>
        <end position="285"/>
    </location>
</feature>
<gene>
    <name evidence="10" type="ORF">BIY23_01450</name>
</gene>
<feature type="transmembrane region" description="Helical" evidence="8">
    <location>
        <begin position="78"/>
        <end position="96"/>
    </location>
</feature>
<dbReference type="InterPro" id="IPR050171">
    <property type="entry name" value="MFS_Transporters"/>
</dbReference>
<keyword evidence="2" id="KW-0813">Transport</keyword>
<feature type="transmembrane region" description="Helical" evidence="8">
    <location>
        <begin position="407"/>
        <end position="429"/>
    </location>
</feature>
<keyword evidence="5" id="KW-0571">Peptide transport</keyword>
<keyword evidence="6 8" id="KW-1133">Transmembrane helix</keyword>
<dbReference type="CDD" id="cd17346">
    <property type="entry name" value="MFS_DtpA_like"/>
    <property type="match status" value="1"/>
</dbReference>
<dbReference type="InterPro" id="IPR005279">
    <property type="entry name" value="Dipep/tripep_permease"/>
</dbReference>
<evidence type="ECO:0000259" key="9">
    <source>
        <dbReference type="PROSITE" id="PS50850"/>
    </source>
</evidence>
<evidence type="ECO:0000313" key="10">
    <source>
        <dbReference type="EMBL" id="OEY87131.1"/>
    </source>
</evidence>
<evidence type="ECO:0000256" key="3">
    <source>
        <dbReference type="ARBA" id="ARBA00022475"/>
    </source>
</evidence>
<dbReference type="PANTHER" id="PTHR23517">
    <property type="entry name" value="RESISTANCE PROTEIN MDTM, PUTATIVE-RELATED-RELATED"/>
    <property type="match status" value="1"/>
</dbReference>
<evidence type="ECO:0000313" key="11">
    <source>
        <dbReference type="Proteomes" id="UP000175679"/>
    </source>
</evidence>
<dbReference type="GO" id="GO:0005886">
    <property type="term" value="C:plasma membrane"/>
    <property type="evidence" value="ECO:0007669"/>
    <property type="project" value="UniProtKB-SubCell"/>
</dbReference>
<feature type="transmembrane region" description="Helical" evidence="8">
    <location>
        <begin position="142"/>
        <end position="163"/>
    </location>
</feature>
<dbReference type="InterPro" id="IPR020846">
    <property type="entry name" value="MFS_dom"/>
</dbReference>
<evidence type="ECO:0000256" key="2">
    <source>
        <dbReference type="ARBA" id="ARBA00022448"/>
    </source>
</evidence>
<feature type="transmembrane region" description="Helical" evidence="8">
    <location>
        <begin position="449"/>
        <end position="470"/>
    </location>
</feature>
<evidence type="ECO:0000256" key="6">
    <source>
        <dbReference type="ARBA" id="ARBA00022989"/>
    </source>
</evidence>
<dbReference type="GO" id="GO:0015833">
    <property type="term" value="P:peptide transport"/>
    <property type="evidence" value="ECO:0007669"/>
    <property type="project" value="UniProtKB-KW"/>
</dbReference>
<feature type="transmembrane region" description="Helical" evidence="8">
    <location>
        <begin position="102"/>
        <end position="121"/>
    </location>
</feature>
<organism evidence="10 11">
    <name type="scientific">Wolbachia pipientis</name>
    <dbReference type="NCBI Taxonomy" id="955"/>
    <lineage>
        <taxon>Bacteria</taxon>
        <taxon>Pseudomonadati</taxon>
        <taxon>Pseudomonadota</taxon>
        <taxon>Alphaproteobacteria</taxon>
        <taxon>Rickettsiales</taxon>
        <taxon>Anaplasmataceae</taxon>
        <taxon>Wolbachieae</taxon>
        <taxon>Wolbachia</taxon>
    </lineage>
</organism>
<feature type="transmembrane region" description="Helical" evidence="8">
    <location>
        <begin position="48"/>
        <end position="69"/>
    </location>
</feature>
<keyword evidence="3" id="KW-1003">Cell membrane</keyword>
<evidence type="ECO:0000256" key="5">
    <source>
        <dbReference type="ARBA" id="ARBA00022856"/>
    </source>
</evidence>
<dbReference type="Gene3D" id="1.20.1250.20">
    <property type="entry name" value="MFS general substrate transporter like domains"/>
    <property type="match status" value="1"/>
</dbReference>
<keyword evidence="7 8" id="KW-0472">Membrane</keyword>
<proteinExistence type="predicted"/>
<feature type="transmembrane region" description="Helical" evidence="8">
    <location>
        <begin position="342"/>
        <end position="362"/>
    </location>
</feature>
<dbReference type="PROSITE" id="PS50850">
    <property type="entry name" value="MFS"/>
    <property type="match status" value="1"/>
</dbReference>
<evidence type="ECO:0000256" key="1">
    <source>
        <dbReference type="ARBA" id="ARBA00004651"/>
    </source>
</evidence>
<dbReference type="PANTHER" id="PTHR23517:SF15">
    <property type="entry name" value="PROTON-DEPENDENT OLIGOPEPTIDE FAMILY TRANSPORT PROTEIN"/>
    <property type="match status" value="1"/>
</dbReference>
<dbReference type="AlphaFoldDB" id="A0A1E7QKX5"/>
<keyword evidence="4 8" id="KW-0812">Transmembrane</keyword>
<comment type="caution">
    <text evidence="10">The sequence shown here is derived from an EMBL/GenBank/DDBJ whole genome shotgun (WGS) entry which is preliminary data.</text>
</comment>
<dbReference type="Pfam" id="PF00854">
    <property type="entry name" value="PTR2"/>
    <property type="match status" value="1"/>
</dbReference>